<name>L5LXY1_MYODS</name>
<dbReference type="EMBL" id="KB106581">
    <property type="protein sequence ID" value="ELK30951.1"/>
    <property type="molecule type" value="Genomic_DNA"/>
</dbReference>
<accession>L5LXY1</accession>
<organism evidence="2 3">
    <name type="scientific">Myotis davidii</name>
    <name type="common">David's myotis</name>
    <dbReference type="NCBI Taxonomy" id="225400"/>
    <lineage>
        <taxon>Eukaryota</taxon>
        <taxon>Metazoa</taxon>
        <taxon>Chordata</taxon>
        <taxon>Craniata</taxon>
        <taxon>Vertebrata</taxon>
        <taxon>Euteleostomi</taxon>
        <taxon>Mammalia</taxon>
        <taxon>Eutheria</taxon>
        <taxon>Laurasiatheria</taxon>
        <taxon>Chiroptera</taxon>
        <taxon>Yangochiroptera</taxon>
        <taxon>Vespertilionidae</taxon>
        <taxon>Myotis</taxon>
    </lineage>
</organism>
<dbReference type="Proteomes" id="UP000010556">
    <property type="component" value="Unassembled WGS sequence"/>
</dbReference>
<protein>
    <submittedName>
        <fullName evidence="2">Intraflagellar transport protein 57 like protein</fullName>
    </submittedName>
</protein>
<feature type="region of interest" description="Disordered" evidence="1">
    <location>
        <begin position="86"/>
        <end position="107"/>
    </location>
</feature>
<keyword evidence="2" id="KW-0282">Flagellum</keyword>
<evidence type="ECO:0000313" key="2">
    <source>
        <dbReference type="EMBL" id="ELK30951.1"/>
    </source>
</evidence>
<dbReference type="AlphaFoldDB" id="L5LXY1"/>
<proteinExistence type="predicted"/>
<keyword evidence="3" id="KW-1185">Reference proteome</keyword>
<sequence length="189" mass="20937">MVQRHPRAGWGCECQQSPETRSRRQTRTQACGETVASVGTHAPNPDPFHWQTRTWASRAAAASAGTHAAGWGRVLAVPWDRIPPADPDLQHRPTLMPPTRKSGGWGGGRGAGTRCSLAYHMFLVMEDLVEKLKLLCYEEELLRKNNLKPPSSFTETCILTLILSILFHVASQQNFQLIPLIGVNCDKLT</sequence>
<gene>
    <name evidence="2" type="ORF">MDA_GLEAN10001712</name>
</gene>
<keyword evidence="2" id="KW-0966">Cell projection</keyword>
<reference evidence="3" key="1">
    <citation type="journal article" date="2013" name="Science">
        <title>Comparative analysis of bat genomes provides insight into the evolution of flight and immunity.</title>
        <authorList>
            <person name="Zhang G."/>
            <person name="Cowled C."/>
            <person name="Shi Z."/>
            <person name="Huang Z."/>
            <person name="Bishop-Lilly K.A."/>
            <person name="Fang X."/>
            <person name="Wynne J.W."/>
            <person name="Xiong Z."/>
            <person name="Baker M.L."/>
            <person name="Zhao W."/>
            <person name="Tachedjian M."/>
            <person name="Zhu Y."/>
            <person name="Zhou P."/>
            <person name="Jiang X."/>
            <person name="Ng J."/>
            <person name="Yang L."/>
            <person name="Wu L."/>
            <person name="Xiao J."/>
            <person name="Feng Y."/>
            <person name="Chen Y."/>
            <person name="Sun X."/>
            <person name="Zhang Y."/>
            <person name="Marsh G.A."/>
            <person name="Crameri G."/>
            <person name="Broder C.C."/>
            <person name="Frey K.G."/>
            <person name="Wang L.F."/>
            <person name="Wang J."/>
        </authorList>
    </citation>
    <scope>NUCLEOTIDE SEQUENCE [LARGE SCALE GENOMIC DNA]</scope>
</reference>
<feature type="region of interest" description="Disordered" evidence="1">
    <location>
        <begin position="1"/>
        <end position="27"/>
    </location>
</feature>
<keyword evidence="2" id="KW-0969">Cilium</keyword>
<evidence type="ECO:0000256" key="1">
    <source>
        <dbReference type="SAM" id="MobiDB-lite"/>
    </source>
</evidence>
<evidence type="ECO:0000313" key="3">
    <source>
        <dbReference type="Proteomes" id="UP000010556"/>
    </source>
</evidence>